<evidence type="ECO:0000256" key="6">
    <source>
        <dbReference type="ARBA" id="ARBA00022770"/>
    </source>
</evidence>
<dbReference type="SUPFAM" id="SSF53335">
    <property type="entry name" value="S-adenosyl-L-methionine-dependent methyltransferases"/>
    <property type="match status" value="1"/>
</dbReference>
<evidence type="ECO:0000256" key="5">
    <source>
        <dbReference type="ARBA" id="ARBA00022561"/>
    </source>
</evidence>
<sequence length="635" mass="73106">MSRIHAVLHLSRDAHTILKDSFLPRLDLSDRPDLNTLWIRNGQFSGDVIATGPVDSYTLRQLRGHGFIFIGTRGARIRTKTCAVQPDIILTKNMTTKQAETKIGEIRTRMRRVFGNALRQYASRLCTVFHGSEVETLVAMDPLTVEVCGLPKRPPVGTSRSRISYTHDSGVDEKLVSMLDYALFGFRTVIYVGSGDGRTIKRFFQQHPKRAASLRWICIDPIQPVYTKHVLHYREEITHPAQLQRFRSHDPTIMLWDVRSDRGELDDLGWEELTAREDALGRRVALENREWLNAALLKTRVPFSDFTIETSELLFQPGAPAEMYEVRNWLQLDGPGLRRDWLGPPRELVVDRAWLVEGCQRLHGRDRGRRMKTEMIAYLHIKRMNGLDDTRVGQRADLFYLTNAQNPAELVEEAISRSTVCTLWAAGDPTYDYDDWVYDPRLAMLKHSTQERMVLDGLGFMLFGMWQGWIEETLSFDPWWAANFIVIFPRSRFPPVPDVSLCRFVGLRTASSHLRIREFDAHAKADLVKSTGLDLSGHLYVTLHTGWYTCDLVWWFNMILEWSVQDADSKRRDLDAAGAQVLEWKEDRASDPWHLRCDLVAALRIYQEREERRSPYLASLVTPWVEKLRTGAGAP</sequence>
<evidence type="ECO:0000313" key="8">
    <source>
        <dbReference type="EMBL" id="AKP24099.1"/>
    </source>
</evidence>
<comment type="subcellular location">
    <subcellularLocation>
        <location evidence="2">Virion</location>
    </subcellularLocation>
</comment>
<evidence type="ECO:0000256" key="4">
    <source>
        <dbReference type="ARBA" id="ARBA00021787"/>
    </source>
</evidence>
<evidence type="ECO:0000256" key="7">
    <source>
        <dbReference type="ARBA" id="ARBA00022844"/>
    </source>
</evidence>
<keyword evidence="5" id="KW-0167">Capsid protein</keyword>
<comment type="function">
    <text evidence="1">The VP4 protein is one of the five proteins (with VP1, VP3, VP6 and VP7) which form the inner capsid of the virus.</text>
</comment>
<dbReference type="GO" id="GO:0039624">
    <property type="term" value="C:viral outer capsid"/>
    <property type="evidence" value="ECO:0007669"/>
    <property type="project" value="UniProtKB-KW"/>
</dbReference>
<dbReference type="Proteomes" id="UP000203081">
    <property type="component" value="Genome"/>
</dbReference>
<dbReference type="Gene3D" id="1.20.1280.200">
    <property type="entry name" value="Orbivirus VP4 core protein, C-terminal domain"/>
    <property type="match status" value="1"/>
</dbReference>
<evidence type="ECO:0000256" key="1">
    <source>
        <dbReference type="ARBA" id="ARBA00002541"/>
    </source>
</evidence>
<proteinExistence type="inferred from homology"/>
<gene>
    <name evidence="8" type="primary">VP3</name>
</gene>
<evidence type="ECO:0000313" key="9">
    <source>
        <dbReference type="Proteomes" id="UP000203081"/>
    </source>
</evidence>
<keyword evidence="7" id="KW-0946">Virion</keyword>
<dbReference type="EMBL" id="KP268786">
    <property type="protein sequence ID" value="AKP24099.1"/>
    <property type="molecule type" value="Genomic_RNA"/>
</dbReference>
<dbReference type="GeneID" id="25067865"/>
<dbReference type="OrthoDB" id="2636at10239"/>
<comment type="similarity">
    <text evidence="3">Belongs to the orbivirus VP4 family.</text>
</comment>
<accession>A0A0H4M5E8</accession>
<organism evidence="8 9">
    <name type="scientific">Chobar Gorge virus</name>
    <dbReference type="NCBI Taxonomy" id="1679172"/>
    <lineage>
        <taxon>Viruses</taxon>
        <taxon>Riboviria</taxon>
        <taxon>Orthornavirae</taxon>
        <taxon>Duplornaviricota</taxon>
        <taxon>Resentoviricetes</taxon>
        <taxon>Reovirales</taxon>
        <taxon>Sedoreoviridae</taxon>
        <taxon>Orbivirus</taxon>
        <taxon>Orbivirus chobarense</taxon>
    </lineage>
</organism>
<dbReference type="RefSeq" id="YP_009158903.1">
    <property type="nucleotide sequence ID" value="NC_027555.1"/>
</dbReference>
<evidence type="ECO:0000256" key="3">
    <source>
        <dbReference type="ARBA" id="ARBA00009708"/>
    </source>
</evidence>
<dbReference type="InterPro" id="IPR007753">
    <property type="entry name" value="Orbi_VP4"/>
</dbReference>
<dbReference type="Pfam" id="PF05059">
    <property type="entry name" value="Orbi_VP4"/>
    <property type="match status" value="1"/>
</dbReference>
<dbReference type="InterPro" id="IPR029063">
    <property type="entry name" value="SAM-dependent_MTases_sf"/>
</dbReference>
<name>A0A0H4M5E8_9REOV</name>
<dbReference type="KEGG" id="vg:25067865"/>
<reference evidence="8 9" key="1">
    <citation type="journal article" date="2015" name="Viruses">
        <title>Genetic characterization of the tick-borne orbiviruses.</title>
        <authorList>
            <person name="Belaganahalli M.N."/>
            <person name="Maan S."/>
            <person name="Maan N.S."/>
            <person name="Brownlie J."/>
            <person name="Tesh R."/>
            <person name="Attoui H."/>
            <person name="Mertens P.P."/>
        </authorList>
    </citation>
    <scope>NUCLEOTIDE SEQUENCE [LARGE SCALE GENOMIC DNA]</scope>
    <source>
        <strain evidence="8">NEP1970/01</strain>
    </source>
</reference>
<keyword evidence="9" id="KW-1185">Reference proteome</keyword>
<evidence type="ECO:0000256" key="2">
    <source>
        <dbReference type="ARBA" id="ARBA00004328"/>
    </source>
</evidence>
<dbReference type="InterPro" id="IPR043026">
    <property type="entry name" value="Orbi_VP4_C"/>
</dbReference>
<dbReference type="CDD" id="cd20758">
    <property type="entry name" value="capping_2-OMTase_Orbivirus"/>
    <property type="match status" value="1"/>
</dbReference>
<protein>
    <recommendedName>
        <fullName evidence="4">Core protein VP4</fullName>
    </recommendedName>
</protein>
<dbReference type="Gene3D" id="3.40.50.150">
    <property type="entry name" value="Vaccinia Virus protein VP39"/>
    <property type="match status" value="1"/>
</dbReference>
<keyword evidence="6" id="KW-1152">Outer capsid protein</keyword>